<dbReference type="PANTHER" id="PTHR42697:SF1">
    <property type="entry name" value="ENDONUCLEASE 8"/>
    <property type="match status" value="1"/>
</dbReference>
<evidence type="ECO:0000256" key="5">
    <source>
        <dbReference type="ARBA" id="ARBA00023125"/>
    </source>
</evidence>
<proteinExistence type="inferred from homology"/>
<dbReference type="Pfam" id="PF01149">
    <property type="entry name" value="Fapy_DNA_glyco"/>
    <property type="match status" value="1"/>
</dbReference>
<dbReference type="PROSITE" id="PS51068">
    <property type="entry name" value="FPG_CAT"/>
    <property type="match status" value="1"/>
</dbReference>
<evidence type="ECO:0000256" key="2">
    <source>
        <dbReference type="ARBA" id="ARBA00012720"/>
    </source>
</evidence>
<organism evidence="13">
    <name type="scientific">Alexandrium monilatum</name>
    <dbReference type="NCBI Taxonomy" id="311494"/>
    <lineage>
        <taxon>Eukaryota</taxon>
        <taxon>Sar</taxon>
        <taxon>Alveolata</taxon>
        <taxon>Dinophyceae</taxon>
        <taxon>Gonyaulacales</taxon>
        <taxon>Pyrocystaceae</taxon>
        <taxon>Alexandrium</taxon>
    </lineage>
</organism>
<evidence type="ECO:0000313" key="12">
    <source>
        <dbReference type="EMBL" id="CAE4577490.1"/>
    </source>
</evidence>
<accession>A0A6T0XPD1</accession>
<keyword evidence="8" id="KW-0511">Multifunctional enzyme</keyword>
<dbReference type="EC" id="4.2.99.18" evidence="2"/>
<dbReference type="InterPro" id="IPR015886">
    <property type="entry name" value="H2TH_FPG"/>
</dbReference>
<evidence type="ECO:0000256" key="7">
    <source>
        <dbReference type="ARBA" id="ARBA00023239"/>
    </source>
</evidence>
<feature type="compositionally biased region" description="Basic residues" evidence="10">
    <location>
        <begin position="383"/>
        <end position="394"/>
    </location>
</feature>
<gene>
    <name evidence="12" type="ORF">AMON00008_LOCUS17110</name>
    <name evidence="13" type="ORF">AMON00008_LOCUS17111</name>
</gene>
<dbReference type="SUPFAM" id="SSF46946">
    <property type="entry name" value="S13-like H2TH domain"/>
    <property type="match status" value="1"/>
</dbReference>
<dbReference type="GO" id="GO:0003684">
    <property type="term" value="F:damaged DNA binding"/>
    <property type="evidence" value="ECO:0007669"/>
    <property type="project" value="InterPro"/>
</dbReference>
<dbReference type="PANTHER" id="PTHR42697">
    <property type="entry name" value="ENDONUCLEASE 8"/>
    <property type="match status" value="1"/>
</dbReference>
<name>A0A6T0XPD1_9DINO</name>
<dbReference type="SMART" id="SM01232">
    <property type="entry name" value="H2TH"/>
    <property type="match status" value="1"/>
</dbReference>
<dbReference type="GO" id="GO:0140078">
    <property type="term" value="F:class I DNA-(apurinic or apyrimidinic site) endonuclease activity"/>
    <property type="evidence" value="ECO:0007669"/>
    <property type="project" value="UniProtKB-EC"/>
</dbReference>
<keyword evidence="4" id="KW-0378">Hydrolase</keyword>
<dbReference type="Gene3D" id="3.20.190.10">
    <property type="entry name" value="MutM-like, N-terminal"/>
    <property type="match status" value="1"/>
</dbReference>
<keyword evidence="7" id="KW-0456">Lyase</keyword>
<keyword evidence="6" id="KW-0234">DNA repair</keyword>
<evidence type="ECO:0000256" key="1">
    <source>
        <dbReference type="ARBA" id="ARBA00009409"/>
    </source>
</evidence>
<evidence type="ECO:0000259" key="11">
    <source>
        <dbReference type="PROSITE" id="PS51068"/>
    </source>
</evidence>
<dbReference type="EMBL" id="HBNR01025399">
    <property type="protein sequence ID" value="CAE4577490.1"/>
    <property type="molecule type" value="Transcribed_RNA"/>
</dbReference>
<evidence type="ECO:0000256" key="8">
    <source>
        <dbReference type="ARBA" id="ARBA00023268"/>
    </source>
</evidence>
<dbReference type="InterPro" id="IPR010979">
    <property type="entry name" value="Ribosomal_uS13-like_H2TH"/>
</dbReference>
<feature type="domain" description="Formamidopyrimidine-DNA glycosylase catalytic" evidence="11">
    <location>
        <begin position="2"/>
        <end position="106"/>
    </location>
</feature>
<dbReference type="Gene3D" id="1.10.8.50">
    <property type="match status" value="1"/>
</dbReference>
<evidence type="ECO:0000256" key="4">
    <source>
        <dbReference type="ARBA" id="ARBA00022801"/>
    </source>
</evidence>
<evidence type="ECO:0000256" key="3">
    <source>
        <dbReference type="ARBA" id="ARBA00022763"/>
    </source>
</evidence>
<dbReference type="AlphaFoldDB" id="A0A6T0XPD1"/>
<protein>
    <recommendedName>
        <fullName evidence="2">DNA-(apurinic or apyrimidinic site) lyase</fullName>
        <ecNumber evidence="2">4.2.99.18</ecNumber>
    </recommendedName>
</protein>
<evidence type="ECO:0000256" key="6">
    <source>
        <dbReference type="ARBA" id="ARBA00023204"/>
    </source>
</evidence>
<evidence type="ECO:0000256" key="10">
    <source>
        <dbReference type="SAM" id="MobiDB-lite"/>
    </source>
</evidence>
<dbReference type="InterPro" id="IPR012319">
    <property type="entry name" value="FPG_cat"/>
</dbReference>
<dbReference type="SUPFAM" id="SSF81624">
    <property type="entry name" value="N-terminal domain of MutM-like DNA repair proteins"/>
    <property type="match status" value="1"/>
</dbReference>
<comment type="similarity">
    <text evidence="1">Belongs to the FPG family.</text>
</comment>
<keyword evidence="3" id="KW-0227">DNA damage</keyword>
<dbReference type="GO" id="GO:0006284">
    <property type="term" value="P:base-excision repair"/>
    <property type="evidence" value="ECO:0007669"/>
    <property type="project" value="InterPro"/>
</dbReference>
<dbReference type="SMART" id="SM00898">
    <property type="entry name" value="Fapy_DNA_glyco"/>
    <property type="match status" value="1"/>
</dbReference>
<keyword evidence="5" id="KW-0238">DNA-binding</keyword>
<dbReference type="Pfam" id="PF06831">
    <property type="entry name" value="H2TH"/>
    <property type="match status" value="1"/>
</dbReference>
<feature type="region of interest" description="Disordered" evidence="10">
    <location>
        <begin position="329"/>
        <end position="394"/>
    </location>
</feature>
<sequence>MVEGDGCHRVAAEHRKTLVGRKLKATSPNRRFRAGALAINKAGGVLVKIEVHGKNLFYFFGPDATRAMLVVHIHFGMAGAFAVYTGKEPETTANTRLRLTTADGSGPELAAHLSAMTVEHGRPEKLYAELAEKLGPDPLRADADVKKFQERCKTSKKPIGTMLMDQSAIAGVGNIYRSEVLYEAGVHPCQPANTLSSAELAGLWCTIVTHMQSGFRTGSIWGDREEALVYGRDQSACGGSVTSMEMGGRTVYTCATKQILDEARQPVAPPKGLVRSGTEHIKDVVPASVSEGRKRRTGEGLGVQHVALKDDATRAEALAWARERRQAAAAGRASAAKRKVSAKASGWEASQPRQRTAARKRPATGSRVQTRKRPAAAAGGRQQKLRKRPAALGA</sequence>
<evidence type="ECO:0000256" key="9">
    <source>
        <dbReference type="ARBA" id="ARBA00023295"/>
    </source>
</evidence>
<dbReference type="InterPro" id="IPR035937">
    <property type="entry name" value="FPG_N"/>
</dbReference>
<keyword evidence="9" id="KW-0326">Glycosidase</keyword>
<reference evidence="13" key="1">
    <citation type="submission" date="2021-01" db="EMBL/GenBank/DDBJ databases">
        <authorList>
            <person name="Corre E."/>
            <person name="Pelletier E."/>
            <person name="Niang G."/>
            <person name="Scheremetjew M."/>
            <person name="Finn R."/>
            <person name="Kale V."/>
            <person name="Holt S."/>
            <person name="Cochrane G."/>
            <person name="Meng A."/>
            <person name="Brown T."/>
            <person name="Cohen L."/>
        </authorList>
    </citation>
    <scope>NUCLEOTIDE SEQUENCE</scope>
    <source>
        <strain evidence="13">CCMP3105</strain>
    </source>
</reference>
<evidence type="ECO:0000313" key="13">
    <source>
        <dbReference type="EMBL" id="CAE4577491.1"/>
    </source>
</evidence>
<dbReference type="GO" id="GO:0000703">
    <property type="term" value="F:oxidized pyrimidine nucleobase lesion DNA N-glycosylase activity"/>
    <property type="evidence" value="ECO:0007669"/>
    <property type="project" value="TreeGrafter"/>
</dbReference>
<dbReference type="EMBL" id="HBNR01025400">
    <property type="protein sequence ID" value="CAE4577491.1"/>
    <property type="molecule type" value="Transcribed_RNA"/>
</dbReference>
<dbReference type="GO" id="GO:0008270">
    <property type="term" value="F:zinc ion binding"/>
    <property type="evidence" value="ECO:0007669"/>
    <property type="project" value="InterPro"/>
</dbReference>